<reference evidence="1 2" key="1">
    <citation type="submission" date="2013-11" db="EMBL/GenBank/DDBJ databases">
        <title>The Damaraland mole rat (Fukomys damarensis) genome and evolution of African mole rats.</title>
        <authorList>
            <person name="Gladyshev V.N."/>
            <person name="Fang X."/>
        </authorList>
    </citation>
    <scope>NUCLEOTIDE SEQUENCE [LARGE SCALE GENOMIC DNA]</scope>
    <source>
        <tissue evidence="1">Liver</tissue>
    </source>
</reference>
<accession>A0A091DLK4</accession>
<organism evidence="1 2">
    <name type="scientific">Fukomys damarensis</name>
    <name type="common">Damaraland mole rat</name>
    <name type="synonym">Cryptomys damarensis</name>
    <dbReference type="NCBI Taxonomy" id="885580"/>
    <lineage>
        <taxon>Eukaryota</taxon>
        <taxon>Metazoa</taxon>
        <taxon>Chordata</taxon>
        <taxon>Craniata</taxon>
        <taxon>Vertebrata</taxon>
        <taxon>Euteleostomi</taxon>
        <taxon>Mammalia</taxon>
        <taxon>Eutheria</taxon>
        <taxon>Euarchontoglires</taxon>
        <taxon>Glires</taxon>
        <taxon>Rodentia</taxon>
        <taxon>Hystricomorpha</taxon>
        <taxon>Bathyergidae</taxon>
        <taxon>Fukomys</taxon>
    </lineage>
</organism>
<protein>
    <submittedName>
        <fullName evidence="1">Uncharacterized protein</fullName>
    </submittedName>
</protein>
<dbReference type="EMBL" id="KN122228">
    <property type="protein sequence ID" value="KFO31982.1"/>
    <property type="molecule type" value="Genomic_DNA"/>
</dbReference>
<keyword evidence="2" id="KW-1185">Reference proteome</keyword>
<dbReference type="AlphaFoldDB" id="A0A091DLK4"/>
<gene>
    <name evidence="1" type="ORF">H920_06551</name>
</gene>
<dbReference type="Proteomes" id="UP000028990">
    <property type="component" value="Unassembled WGS sequence"/>
</dbReference>
<name>A0A091DLK4_FUKDA</name>
<sequence length="125" mass="13714">MNLRGTKGKVIVISQSFLHFYFMERGLKKTDKGWFHAAFSSFKQLSKKCRKDKREEAATQKVEAAVEPGLKPSCSCQLSAGGAAIDAGTASLQLSRTQEFITLLLLLQLSPYQCGHIATDIAATF</sequence>
<proteinExistence type="predicted"/>
<evidence type="ECO:0000313" key="1">
    <source>
        <dbReference type="EMBL" id="KFO31982.1"/>
    </source>
</evidence>
<evidence type="ECO:0000313" key="2">
    <source>
        <dbReference type="Proteomes" id="UP000028990"/>
    </source>
</evidence>